<gene>
    <name evidence="7" type="ORF">LNTAR_01717</name>
</gene>
<dbReference type="SUPFAM" id="SSF56112">
    <property type="entry name" value="Protein kinase-like (PK-like)"/>
    <property type="match status" value="1"/>
</dbReference>
<keyword evidence="3 7" id="KW-0418">Kinase</keyword>
<keyword evidence="4" id="KW-0067">ATP-binding</keyword>
<comment type="caution">
    <text evidence="7">The sequence shown here is derived from an EMBL/GenBank/DDBJ whole genome shotgun (WGS) entry which is preliminary data.</text>
</comment>
<dbReference type="RefSeq" id="WP_007281132.1">
    <property type="nucleotide sequence ID" value="NZ_ABCK01000038.1"/>
</dbReference>
<dbReference type="PANTHER" id="PTHR43289">
    <property type="entry name" value="MITOGEN-ACTIVATED PROTEIN KINASE KINASE KINASE 20-RELATED"/>
    <property type="match status" value="1"/>
</dbReference>
<dbReference type="InterPro" id="IPR000719">
    <property type="entry name" value="Prot_kinase_dom"/>
</dbReference>
<keyword evidence="5" id="KW-0175">Coiled coil</keyword>
<dbReference type="InterPro" id="IPR011009">
    <property type="entry name" value="Kinase-like_dom_sf"/>
</dbReference>
<organism evidence="7 8">
    <name type="scientific">Lentisphaera araneosa HTCC2155</name>
    <dbReference type="NCBI Taxonomy" id="313628"/>
    <lineage>
        <taxon>Bacteria</taxon>
        <taxon>Pseudomonadati</taxon>
        <taxon>Lentisphaerota</taxon>
        <taxon>Lentisphaeria</taxon>
        <taxon>Lentisphaerales</taxon>
        <taxon>Lentisphaeraceae</taxon>
        <taxon>Lentisphaera</taxon>
    </lineage>
</organism>
<feature type="domain" description="Protein kinase" evidence="6">
    <location>
        <begin position="40"/>
        <end position="313"/>
    </location>
</feature>
<feature type="coiled-coil region" evidence="5">
    <location>
        <begin position="366"/>
        <end position="424"/>
    </location>
</feature>
<evidence type="ECO:0000256" key="5">
    <source>
        <dbReference type="SAM" id="Coils"/>
    </source>
</evidence>
<proteinExistence type="predicted"/>
<dbReference type="OrthoDB" id="9788659at2"/>
<dbReference type="Gene3D" id="1.10.510.10">
    <property type="entry name" value="Transferase(Phosphotransferase) domain 1"/>
    <property type="match status" value="1"/>
</dbReference>
<keyword evidence="2" id="KW-0547">Nucleotide-binding</keyword>
<accession>A6DTI4</accession>
<evidence type="ECO:0000256" key="3">
    <source>
        <dbReference type="ARBA" id="ARBA00022777"/>
    </source>
</evidence>
<dbReference type="GO" id="GO:0005524">
    <property type="term" value="F:ATP binding"/>
    <property type="evidence" value="ECO:0007669"/>
    <property type="project" value="UniProtKB-KW"/>
</dbReference>
<dbReference type="Proteomes" id="UP000004947">
    <property type="component" value="Unassembled WGS sequence"/>
</dbReference>
<evidence type="ECO:0000259" key="6">
    <source>
        <dbReference type="PROSITE" id="PS50011"/>
    </source>
</evidence>
<dbReference type="GO" id="GO:0004674">
    <property type="term" value="F:protein serine/threonine kinase activity"/>
    <property type="evidence" value="ECO:0007669"/>
    <property type="project" value="TreeGrafter"/>
</dbReference>
<protein>
    <submittedName>
        <fullName evidence="7">Serine/threonine-protein kinase</fullName>
    </submittedName>
</protein>
<dbReference type="PANTHER" id="PTHR43289:SF6">
    <property type="entry name" value="SERINE_THREONINE-PROTEIN KINASE NEKL-3"/>
    <property type="match status" value="1"/>
</dbReference>
<dbReference type="eggNOG" id="COG0515">
    <property type="taxonomic scope" value="Bacteria"/>
</dbReference>
<dbReference type="EMBL" id="ABCK01000038">
    <property type="protein sequence ID" value="EDM25023.1"/>
    <property type="molecule type" value="Genomic_DNA"/>
</dbReference>
<evidence type="ECO:0000313" key="8">
    <source>
        <dbReference type="Proteomes" id="UP000004947"/>
    </source>
</evidence>
<keyword evidence="8" id="KW-1185">Reference proteome</keyword>
<evidence type="ECO:0000313" key="7">
    <source>
        <dbReference type="EMBL" id="EDM25023.1"/>
    </source>
</evidence>
<sequence>MSDSYNKNLLDLFDIVETGDDNKIANNPDCEELENIENRYDKHELAGQGGIKKVWAAKDNFSKRIIAYAEPRDDIHPVFYDSLLKEAWLTSSLQHPNIIKIHDVGINSDQKPFFTMDFKRGQNLASWRFAQKKIDLDQCLDIFLTTCEAIEHAHSKGIIHLDLKPENIQLDSFSEIVVCDWGMGQKVSDAEMSSSKEISELSEATESTIGGTPGFMAPEQIKRDETPTQAADIYGLGALLYYLISGKRCHEGESAEELIKSTLENTPRKLRERFPDLKVSKTLDQIIQRCLQLKVSERYQSVSAIIDDLRLFLKQRPTSFENENKLFCTWLFYKRQNLLCNLALVILLIVSLSVNWFSQRIQAEAQQRQLQEVRALKAENKALLAEDEIQRKIEEIFKIRDQSREQKKAKANELNDLVDNIKRRTMYLKTKEAVNIMEELSSLAMTLDPDSHMAKHQMAEVHFIQLNTAETKRMLKHYTPDSDKLLQVFQDCPSLNFTRHKRPSKQELIDFLKAINYNGHGHILAQRVILYDYEIRSEFKPVKDYEGVVQAYFEAGAQAMASFVYDYDKANRRLTLNVHNPDKNNPAPRLFLTQYLDLDTLVLKGDICNLTGLRRAKITTLDISQHLPFLTIEIDRNLYNHPTLKTIILKSGSYPESVINRLKSFYELVFIP</sequence>
<keyword evidence="1" id="KW-0808">Transferase</keyword>
<evidence type="ECO:0000256" key="2">
    <source>
        <dbReference type="ARBA" id="ARBA00022741"/>
    </source>
</evidence>
<dbReference type="Gene3D" id="3.30.200.20">
    <property type="entry name" value="Phosphorylase Kinase, domain 1"/>
    <property type="match status" value="1"/>
</dbReference>
<dbReference type="CDD" id="cd14014">
    <property type="entry name" value="STKc_PknB_like"/>
    <property type="match status" value="1"/>
</dbReference>
<dbReference type="STRING" id="313628.LNTAR_01717"/>
<evidence type="ECO:0000256" key="4">
    <source>
        <dbReference type="ARBA" id="ARBA00022840"/>
    </source>
</evidence>
<dbReference type="SMART" id="SM00220">
    <property type="entry name" value="S_TKc"/>
    <property type="match status" value="1"/>
</dbReference>
<reference evidence="7 8" key="1">
    <citation type="journal article" date="2010" name="J. Bacteriol.">
        <title>Genome sequence of Lentisphaera araneosa HTCC2155T, the type species of the order Lentisphaerales in the phylum Lentisphaerae.</title>
        <authorList>
            <person name="Thrash J.C."/>
            <person name="Cho J.C."/>
            <person name="Vergin K.L."/>
            <person name="Morris R.M."/>
            <person name="Giovannoni S.J."/>
        </authorList>
    </citation>
    <scope>NUCLEOTIDE SEQUENCE [LARGE SCALE GENOMIC DNA]</scope>
    <source>
        <strain evidence="7 8">HTCC2155</strain>
    </source>
</reference>
<name>A6DTI4_9BACT</name>
<dbReference type="AlphaFoldDB" id="A6DTI4"/>
<dbReference type="Pfam" id="PF00069">
    <property type="entry name" value="Pkinase"/>
    <property type="match status" value="1"/>
</dbReference>
<dbReference type="PROSITE" id="PS50011">
    <property type="entry name" value="PROTEIN_KINASE_DOM"/>
    <property type="match status" value="1"/>
</dbReference>
<evidence type="ECO:0000256" key="1">
    <source>
        <dbReference type="ARBA" id="ARBA00022679"/>
    </source>
</evidence>